<comment type="caution">
    <text evidence="15">The sequence shown here is derived from an EMBL/GenBank/DDBJ whole genome shotgun (WGS) entry which is preliminary data.</text>
</comment>
<evidence type="ECO:0000256" key="8">
    <source>
        <dbReference type="ARBA" id="ARBA00022723"/>
    </source>
</evidence>
<proteinExistence type="inferred from homology"/>
<keyword evidence="8 10" id="KW-0479">Metal-binding</keyword>
<reference evidence="16" key="1">
    <citation type="submission" date="2016-12" db="EMBL/GenBank/DDBJ databases">
        <title>Draft Genome Sequences od Carboxydothermus pertinax and islandicus, Hydrogenogenic Carboxydotrophic Bacteria.</title>
        <authorList>
            <person name="Fukuyama Y."/>
            <person name="Ohmae K."/>
            <person name="Yoneda Y."/>
            <person name="Yoshida T."/>
            <person name="Sako Y."/>
        </authorList>
    </citation>
    <scope>NUCLEOTIDE SEQUENCE [LARGE SCALE GENOMIC DNA]</scope>
    <source>
        <strain evidence="16">Ug1</strain>
    </source>
</reference>
<evidence type="ECO:0000256" key="12">
    <source>
        <dbReference type="PIRSR" id="PIRSR001461-1"/>
    </source>
</evidence>
<feature type="binding site" evidence="10 14">
    <location>
        <position position="66"/>
    </location>
    <ligand>
        <name>substrate</name>
    </ligand>
</feature>
<dbReference type="InterPro" id="IPR000056">
    <property type="entry name" value="Ribul_P_3_epim-like"/>
</dbReference>
<evidence type="ECO:0000256" key="3">
    <source>
        <dbReference type="ARBA" id="ARBA00001941"/>
    </source>
</evidence>
<feature type="binding site" evidence="10 13">
    <location>
        <position position="66"/>
    </location>
    <ligand>
        <name>a divalent metal cation</name>
        <dbReference type="ChEBI" id="CHEBI:60240"/>
    </ligand>
</feature>
<evidence type="ECO:0000256" key="13">
    <source>
        <dbReference type="PIRSR" id="PIRSR001461-2"/>
    </source>
</evidence>
<organism evidence="15 16">
    <name type="scientific">Carboxydothermus pertinax</name>
    <dbReference type="NCBI Taxonomy" id="870242"/>
    <lineage>
        <taxon>Bacteria</taxon>
        <taxon>Bacillati</taxon>
        <taxon>Bacillota</taxon>
        <taxon>Clostridia</taxon>
        <taxon>Thermoanaerobacterales</taxon>
        <taxon>Thermoanaerobacteraceae</taxon>
        <taxon>Carboxydothermus</taxon>
    </lineage>
</organism>
<comment type="cofactor">
    <cofactor evidence="2">
        <name>Mn(2+)</name>
        <dbReference type="ChEBI" id="CHEBI:29035"/>
    </cofactor>
</comment>
<feature type="active site" description="Proton acceptor" evidence="10 12">
    <location>
        <position position="35"/>
    </location>
</feature>
<keyword evidence="13" id="KW-0862">Zinc</keyword>
<dbReference type="InterPro" id="IPR013785">
    <property type="entry name" value="Aldolase_TIM"/>
</dbReference>
<dbReference type="Proteomes" id="UP000187485">
    <property type="component" value="Unassembled WGS sequence"/>
</dbReference>
<keyword evidence="16" id="KW-1185">Reference proteome</keyword>
<dbReference type="NCBIfam" id="TIGR01163">
    <property type="entry name" value="rpe"/>
    <property type="match status" value="1"/>
</dbReference>
<evidence type="ECO:0000256" key="11">
    <source>
        <dbReference type="PIRNR" id="PIRNR001461"/>
    </source>
</evidence>
<dbReference type="Pfam" id="PF00834">
    <property type="entry name" value="Ribul_P_3_epim"/>
    <property type="match status" value="1"/>
</dbReference>
<keyword evidence="13" id="KW-0464">Manganese</keyword>
<keyword evidence="9 10" id="KW-0413">Isomerase</keyword>
<feature type="binding site" evidence="10 13">
    <location>
        <position position="175"/>
    </location>
    <ligand>
        <name>a divalent metal cation</name>
        <dbReference type="ChEBI" id="CHEBI:60240"/>
    </ligand>
</feature>
<dbReference type="OrthoDB" id="1645589at2"/>
<accession>A0A1L8CXR6</accession>
<dbReference type="InterPro" id="IPR011060">
    <property type="entry name" value="RibuloseP-bd_barrel"/>
</dbReference>
<feature type="active site" description="Proton donor" evidence="10 12">
    <location>
        <position position="175"/>
    </location>
</feature>
<dbReference type="HAMAP" id="MF_02227">
    <property type="entry name" value="RPE"/>
    <property type="match status" value="1"/>
</dbReference>
<feature type="binding site" evidence="10 14">
    <location>
        <position position="8"/>
    </location>
    <ligand>
        <name>substrate</name>
    </ligand>
</feature>
<dbReference type="GO" id="GO:0005737">
    <property type="term" value="C:cytoplasm"/>
    <property type="evidence" value="ECO:0007669"/>
    <property type="project" value="UniProtKB-ARBA"/>
</dbReference>
<evidence type="ECO:0000256" key="9">
    <source>
        <dbReference type="ARBA" id="ARBA00023235"/>
    </source>
</evidence>
<evidence type="ECO:0000256" key="5">
    <source>
        <dbReference type="ARBA" id="ARBA00001954"/>
    </source>
</evidence>
<dbReference type="PROSITE" id="PS01085">
    <property type="entry name" value="RIBUL_P_3_EPIMER_1"/>
    <property type="match status" value="1"/>
</dbReference>
<evidence type="ECO:0000256" key="2">
    <source>
        <dbReference type="ARBA" id="ARBA00001936"/>
    </source>
</evidence>
<evidence type="ECO:0000256" key="4">
    <source>
        <dbReference type="ARBA" id="ARBA00001947"/>
    </source>
</evidence>
<comment type="similarity">
    <text evidence="6 10 11">Belongs to the ribulose-phosphate 3-epimerase family.</text>
</comment>
<dbReference type="PIRSF" id="PIRSF001461">
    <property type="entry name" value="RPE"/>
    <property type="match status" value="1"/>
</dbReference>
<dbReference type="CDD" id="cd00429">
    <property type="entry name" value="RPE"/>
    <property type="match status" value="1"/>
</dbReference>
<comment type="catalytic activity">
    <reaction evidence="1 10 11">
        <text>D-ribulose 5-phosphate = D-xylulose 5-phosphate</text>
        <dbReference type="Rhea" id="RHEA:13677"/>
        <dbReference type="ChEBI" id="CHEBI:57737"/>
        <dbReference type="ChEBI" id="CHEBI:58121"/>
        <dbReference type="EC" id="5.1.3.1"/>
    </reaction>
</comment>
<dbReference type="PANTHER" id="PTHR11749">
    <property type="entry name" value="RIBULOSE-5-PHOSPHATE-3-EPIMERASE"/>
    <property type="match status" value="1"/>
</dbReference>
<evidence type="ECO:0000256" key="14">
    <source>
        <dbReference type="PIRSR" id="PIRSR001461-3"/>
    </source>
</evidence>
<dbReference type="AlphaFoldDB" id="A0A1L8CXR6"/>
<evidence type="ECO:0000256" key="10">
    <source>
        <dbReference type="HAMAP-Rule" id="MF_02227"/>
    </source>
</evidence>
<protein>
    <recommendedName>
        <fullName evidence="7 10">Ribulose-phosphate 3-epimerase</fullName>
        <ecNumber evidence="7 10">5.1.3.1</ecNumber>
    </recommendedName>
</protein>
<dbReference type="GO" id="GO:0019323">
    <property type="term" value="P:pentose catabolic process"/>
    <property type="evidence" value="ECO:0007669"/>
    <property type="project" value="UniProtKB-UniRule"/>
</dbReference>
<evidence type="ECO:0000313" key="16">
    <source>
        <dbReference type="Proteomes" id="UP000187485"/>
    </source>
</evidence>
<dbReference type="STRING" id="870242.cpu_22280"/>
<comment type="cofactor">
    <cofactor evidence="4">
        <name>Zn(2+)</name>
        <dbReference type="ChEBI" id="CHEBI:29105"/>
    </cofactor>
</comment>
<feature type="binding site" evidence="10 14">
    <location>
        <begin position="142"/>
        <end position="145"/>
    </location>
    <ligand>
        <name>substrate</name>
    </ligand>
</feature>
<feature type="binding site" evidence="10 13">
    <location>
        <position position="33"/>
    </location>
    <ligand>
        <name>a divalent metal cation</name>
        <dbReference type="ChEBI" id="CHEBI:60240"/>
    </ligand>
</feature>
<evidence type="ECO:0000256" key="1">
    <source>
        <dbReference type="ARBA" id="ARBA00001782"/>
    </source>
</evidence>
<feature type="binding site" evidence="10 13">
    <location>
        <position position="35"/>
    </location>
    <ligand>
        <name>a divalent metal cation</name>
        <dbReference type="ChEBI" id="CHEBI:60240"/>
    </ligand>
</feature>
<evidence type="ECO:0000313" key="15">
    <source>
        <dbReference type="EMBL" id="GAV23718.1"/>
    </source>
</evidence>
<dbReference type="EC" id="5.1.3.1" evidence="7 10"/>
<dbReference type="GO" id="GO:0006098">
    <property type="term" value="P:pentose-phosphate shunt"/>
    <property type="evidence" value="ECO:0007669"/>
    <property type="project" value="UniProtKB-UniRule"/>
</dbReference>
<feature type="binding site" evidence="10 14">
    <location>
        <begin position="197"/>
        <end position="198"/>
    </location>
    <ligand>
        <name>substrate</name>
    </ligand>
</feature>
<dbReference type="GO" id="GO:0004750">
    <property type="term" value="F:D-ribulose-phosphate 3-epimerase activity"/>
    <property type="evidence" value="ECO:0007669"/>
    <property type="project" value="UniProtKB-UniRule"/>
</dbReference>
<dbReference type="Gene3D" id="3.20.20.70">
    <property type="entry name" value="Aldolase class I"/>
    <property type="match status" value="1"/>
</dbReference>
<comment type="cofactor">
    <cofactor evidence="10 13">
        <name>a divalent metal cation</name>
        <dbReference type="ChEBI" id="CHEBI:60240"/>
    </cofactor>
    <text evidence="10 13">Binds 1 divalent metal cation per subunit.</text>
</comment>
<dbReference type="PROSITE" id="PS01086">
    <property type="entry name" value="RIBUL_P_3_EPIMER_2"/>
    <property type="match status" value="1"/>
</dbReference>
<dbReference type="FunFam" id="3.20.20.70:FF:000004">
    <property type="entry name" value="Ribulose-phosphate 3-epimerase"/>
    <property type="match status" value="1"/>
</dbReference>
<dbReference type="NCBIfam" id="NF004076">
    <property type="entry name" value="PRK05581.1-4"/>
    <property type="match status" value="1"/>
</dbReference>
<feature type="binding site" evidence="10">
    <location>
        <begin position="175"/>
        <end position="177"/>
    </location>
    <ligand>
        <name>substrate</name>
    </ligand>
</feature>
<comment type="cofactor">
    <cofactor evidence="3">
        <name>Co(2+)</name>
        <dbReference type="ChEBI" id="CHEBI:48828"/>
    </cofactor>
</comment>
<sequence length="221" mass="24662">MPIEIAPSILNADFSNLELVIKQLEQSGVKYLHLDIMDGHFVPNLTFGPPVVKSLRSKTKLIFDVHLMVEKPELLIEPFVDAGADFITVHWESTKHPHRLLQKIRSFEKKTGLALNPATLPDNLEYLMELLDLILIMSVNPGFGGQSFIPSQINKIKKVREMIDRANRKIFLGVDGGINLQTARNVVAAGADFLVAGSFIFNGDIVKNYQELLVICSKAQD</sequence>
<gene>
    <name evidence="10" type="primary">rpe</name>
    <name evidence="15" type="ORF">cpu_22280</name>
</gene>
<evidence type="ECO:0000256" key="6">
    <source>
        <dbReference type="ARBA" id="ARBA00009541"/>
    </source>
</evidence>
<keyword evidence="10 11" id="KW-0119">Carbohydrate metabolism</keyword>
<dbReference type="InterPro" id="IPR026019">
    <property type="entry name" value="Ribul_P_3_epim"/>
</dbReference>
<feature type="binding site" evidence="14">
    <location>
        <position position="177"/>
    </location>
    <ligand>
        <name>substrate</name>
    </ligand>
</feature>
<dbReference type="EMBL" id="BDJK01000055">
    <property type="protein sequence ID" value="GAV23718.1"/>
    <property type="molecule type" value="Genomic_DNA"/>
</dbReference>
<comment type="cofactor">
    <cofactor evidence="5">
        <name>Fe(2+)</name>
        <dbReference type="ChEBI" id="CHEBI:29033"/>
    </cofactor>
</comment>
<comment type="function">
    <text evidence="10">Catalyzes the reversible epimerization of D-ribulose 5-phosphate to D-xylulose 5-phosphate.</text>
</comment>
<dbReference type="GO" id="GO:0046872">
    <property type="term" value="F:metal ion binding"/>
    <property type="evidence" value="ECO:0007669"/>
    <property type="project" value="UniProtKB-UniRule"/>
</dbReference>
<dbReference type="SUPFAM" id="SSF51366">
    <property type="entry name" value="Ribulose-phoshate binding barrel"/>
    <property type="match status" value="1"/>
</dbReference>
<comment type="pathway">
    <text evidence="10">Carbohydrate degradation.</text>
</comment>
<evidence type="ECO:0000256" key="7">
    <source>
        <dbReference type="ARBA" id="ARBA00013188"/>
    </source>
</evidence>
<name>A0A1L8CXR6_9THEO</name>
<keyword evidence="13" id="KW-0170">Cobalt</keyword>